<protein>
    <submittedName>
        <fullName evidence="1">Uncharacterized protein</fullName>
    </submittedName>
</protein>
<organism evidence="1 2">
    <name type="scientific">Halorubrum kocurii JCM 14978</name>
    <dbReference type="NCBI Taxonomy" id="1230456"/>
    <lineage>
        <taxon>Archaea</taxon>
        <taxon>Methanobacteriati</taxon>
        <taxon>Methanobacteriota</taxon>
        <taxon>Stenosarchaea group</taxon>
        <taxon>Halobacteria</taxon>
        <taxon>Halobacteriales</taxon>
        <taxon>Haloferacaceae</taxon>
        <taxon>Halorubrum</taxon>
    </lineage>
</organism>
<proteinExistence type="predicted"/>
<comment type="caution">
    <text evidence="1">The sequence shown here is derived from an EMBL/GenBank/DDBJ whole genome shotgun (WGS) entry which is preliminary data.</text>
</comment>
<dbReference type="AlphaFoldDB" id="M0NRC0"/>
<dbReference type="PATRIC" id="fig|1230456.3.peg.2826"/>
<dbReference type="Proteomes" id="UP000011546">
    <property type="component" value="Unassembled WGS sequence"/>
</dbReference>
<keyword evidence="2" id="KW-1185">Reference proteome</keyword>
<gene>
    <name evidence="1" type="ORF">C468_14168</name>
</gene>
<accession>M0NRC0</accession>
<dbReference type="EMBL" id="AOJH01000084">
    <property type="protein sequence ID" value="EMA59764.1"/>
    <property type="molecule type" value="Genomic_DNA"/>
</dbReference>
<dbReference type="OrthoDB" id="350851at2157"/>
<dbReference type="RefSeq" id="WP_008849502.1">
    <property type="nucleotide sequence ID" value="NZ_AOJH01000084.1"/>
</dbReference>
<sequence length="148" mass="16803">MTGLVVTWDNTELQAIDEGNFESVVVEVVENFFASVEAFQSVTAEWKAGNWDHGSEYGIFEPPTKQIDEQGYFLRIKGKSRGGEYEIEMNPSGLFIEKLSTGQVKELDYLTLRAPDVAVNNRDEEIFVENIPEQIRKRVVESLPTIEI</sequence>
<evidence type="ECO:0000313" key="1">
    <source>
        <dbReference type="EMBL" id="EMA59764.1"/>
    </source>
</evidence>
<reference evidence="1 2" key="1">
    <citation type="journal article" date="2014" name="PLoS Genet.">
        <title>Phylogenetically driven sequencing of extremely halophilic archaea reveals strategies for static and dynamic osmo-response.</title>
        <authorList>
            <person name="Becker E.A."/>
            <person name="Seitzer P.M."/>
            <person name="Tritt A."/>
            <person name="Larsen D."/>
            <person name="Krusor M."/>
            <person name="Yao A.I."/>
            <person name="Wu D."/>
            <person name="Madern D."/>
            <person name="Eisen J.A."/>
            <person name="Darling A.E."/>
            <person name="Facciotti M.T."/>
        </authorList>
    </citation>
    <scope>NUCLEOTIDE SEQUENCE [LARGE SCALE GENOMIC DNA]</scope>
    <source>
        <strain evidence="1 2">JCM 14978</strain>
    </source>
</reference>
<evidence type="ECO:0000313" key="2">
    <source>
        <dbReference type="Proteomes" id="UP000011546"/>
    </source>
</evidence>
<name>M0NRC0_9EURY</name>